<dbReference type="SUPFAM" id="SSF48726">
    <property type="entry name" value="Immunoglobulin"/>
    <property type="match status" value="1"/>
</dbReference>
<dbReference type="AlphaFoldDB" id="H2YKF2"/>
<dbReference type="InterPro" id="IPR036179">
    <property type="entry name" value="Ig-like_dom_sf"/>
</dbReference>
<evidence type="ECO:0000313" key="4">
    <source>
        <dbReference type="Proteomes" id="UP000007875"/>
    </source>
</evidence>
<keyword evidence="4" id="KW-1185">Reference proteome</keyword>
<dbReference type="Proteomes" id="UP000007875">
    <property type="component" value="Unassembled WGS sequence"/>
</dbReference>
<reference evidence="4" key="1">
    <citation type="submission" date="2003-08" db="EMBL/GenBank/DDBJ databases">
        <authorList>
            <person name="Birren B."/>
            <person name="Nusbaum C."/>
            <person name="Abebe A."/>
            <person name="Abouelleil A."/>
            <person name="Adekoya E."/>
            <person name="Ait-zahra M."/>
            <person name="Allen N."/>
            <person name="Allen T."/>
            <person name="An P."/>
            <person name="Anderson M."/>
            <person name="Anderson S."/>
            <person name="Arachchi H."/>
            <person name="Armbruster J."/>
            <person name="Bachantsang P."/>
            <person name="Baldwin J."/>
            <person name="Barry A."/>
            <person name="Bayul T."/>
            <person name="Blitshsteyn B."/>
            <person name="Bloom T."/>
            <person name="Blye J."/>
            <person name="Boguslavskiy L."/>
            <person name="Borowsky M."/>
            <person name="Boukhgalter B."/>
            <person name="Brunache A."/>
            <person name="Butler J."/>
            <person name="Calixte N."/>
            <person name="Calvo S."/>
            <person name="Camarata J."/>
            <person name="Campo K."/>
            <person name="Chang J."/>
            <person name="Cheshatsang Y."/>
            <person name="Citroen M."/>
            <person name="Collymore A."/>
            <person name="Considine T."/>
            <person name="Cook A."/>
            <person name="Cooke P."/>
            <person name="Corum B."/>
            <person name="Cuomo C."/>
            <person name="David R."/>
            <person name="Dawoe T."/>
            <person name="Degray S."/>
            <person name="Dodge S."/>
            <person name="Dooley K."/>
            <person name="Dorje P."/>
            <person name="Dorjee K."/>
            <person name="Dorris L."/>
            <person name="Duffey N."/>
            <person name="Dupes A."/>
            <person name="Elkins T."/>
            <person name="Engels R."/>
            <person name="Erickson J."/>
            <person name="Farina A."/>
            <person name="Faro S."/>
            <person name="Ferreira P."/>
            <person name="Fischer H."/>
            <person name="Fitzgerald M."/>
            <person name="Foley K."/>
            <person name="Gage D."/>
            <person name="Galagan J."/>
            <person name="Gearin G."/>
            <person name="Gnerre S."/>
            <person name="Gnirke A."/>
            <person name="Goyette A."/>
            <person name="Graham J."/>
            <person name="Grandbois E."/>
            <person name="Gyaltsen K."/>
            <person name="Hafez N."/>
            <person name="Hagopian D."/>
            <person name="Hagos B."/>
            <person name="Hall J."/>
            <person name="Hatcher B."/>
            <person name="Heller A."/>
            <person name="Higgins H."/>
            <person name="Honan T."/>
            <person name="Horn A."/>
            <person name="Houde N."/>
            <person name="Hughes L."/>
            <person name="Hulme W."/>
            <person name="Husby E."/>
            <person name="Iliev I."/>
            <person name="Jaffe D."/>
            <person name="Jones C."/>
            <person name="Kamal M."/>
            <person name="Kamat A."/>
            <person name="Kamvysselis M."/>
            <person name="Karlsson E."/>
            <person name="Kells C."/>
            <person name="Kieu A."/>
            <person name="Kisner P."/>
            <person name="Kodira C."/>
            <person name="Kulbokas E."/>
            <person name="Labutti K."/>
            <person name="Lama D."/>
            <person name="Landers T."/>
            <person name="Leger J."/>
            <person name="Levine S."/>
            <person name="Lewis D."/>
            <person name="Lewis T."/>
            <person name="Lindblad-toh K."/>
            <person name="Liu X."/>
            <person name="Lokyitsang T."/>
            <person name="Lokyitsang Y."/>
            <person name="Lucien O."/>
            <person name="Lui A."/>
            <person name="Ma L.J."/>
            <person name="Mabbitt R."/>
            <person name="Macdonald J."/>
            <person name="Maclean C."/>
            <person name="Major J."/>
            <person name="Manning J."/>
            <person name="Marabella R."/>
            <person name="Maru K."/>
            <person name="Matthews C."/>
            <person name="Mauceli E."/>
            <person name="Mccarthy M."/>
            <person name="Mcdonough S."/>
            <person name="Mcghee T."/>
            <person name="Meldrim J."/>
            <person name="Meneus L."/>
            <person name="Mesirov J."/>
            <person name="Mihalev A."/>
            <person name="Mihova T."/>
            <person name="Mikkelsen T."/>
            <person name="Mlenga V."/>
            <person name="Moru K."/>
            <person name="Mozes J."/>
            <person name="Mulrain L."/>
            <person name="Munson G."/>
            <person name="Naylor J."/>
            <person name="Newes C."/>
            <person name="Nguyen C."/>
            <person name="Nguyen N."/>
            <person name="Nguyen T."/>
            <person name="Nicol R."/>
            <person name="Nielsen C."/>
            <person name="Nizzari M."/>
            <person name="Norbu C."/>
            <person name="Norbu N."/>
            <person name="O'donnell P."/>
            <person name="Okoawo O."/>
            <person name="O'leary S."/>
            <person name="Omotosho B."/>
            <person name="O'neill K."/>
            <person name="Osman S."/>
            <person name="Parker S."/>
            <person name="Perrin D."/>
            <person name="Phunkhang P."/>
            <person name="Piqani B."/>
            <person name="Purcell S."/>
            <person name="Rachupka T."/>
            <person name="Ramasamy U."/>
            <person name="Rameau R."/>
            <person name="Ray V."/>
            <person name="Raymond C."/>
            <person name="Retta R."/>
            <person name="Richardson S."/>
            <person name="Rise C."/>
            <person name="Rodriguez J."/>
            <person name="Rogers J."/>
            <person name="Rogov P."/>
            <person name="Rutman M."/>
            <person name="Schupbach R."/>
            <person name="Seaman C."/>
            <person name="Settipalli S."/>
            <person name="Sharpe T."/>
            <person name="Sheridan J."/>
            <person name="Sherpa N."/>
            <person name="Shi J."/>
            <person name="Smirnov S."/>
            <person name="Smith C."/>
            <person name="Sougnez C."/>
            <person name="Spencer B."/>
            <person name="Stalker J."/>
            <person name="Stange-thomann N."/>
            <person name="Stavropoulos S."/>
            <person name="Stetson K."/>
            <person name="Stone C."/>
            <person name="Stone S."/>
            <person name="Stubbs M."/>
            <person name="Talamas J."/>
            <person name="Tchuinga P."/>
            <person name="Tenzing P."/>
            <person name="Tesfaye S."/>
            <person name="Theodore J."/>
            <person name="Thoulutsang Y."/>
            <person name="Topham K."/>
            <person name="Towey S."/>
            <person name="Tsamla T."/>
            <person name="Tsomo N."/>
            <person name="Vallee D."/>
            <person name="Vassiliev H."/>
            <person name="Venkataraman V."/>
            <person name="Vinson J."/>
            <person name="Vo A."/>
            <person name="Wade C."/>
            <person name="Wang S."/>
            <person name="Wangchuk T."/>
            <person name="Wangdi T."/>
            <person name="Whittaker C."/>
            <person name="Wilkinson J."/>
            <person name="Wu Y."/>
            <person name="Wyman D."/>
            <person name="Yadav S."/>
            <person name="Yang S."/>
            <person name="Yang X."/>
            <person name="Yeager S."/>
            <person name="Yee E."/>
            <person name="Young G."/>
            <person name="Zainoun J."/>
            <person name="Zembeck L."/>
            <person name="Zimmer A."/>
            <person name="Zody M."/>
            <person name="Lander E."/>
        </authorList>
    </citation>
    <scope>NUCLEOTIDE SEQUENCE [LARGE SCALE GENOMIC DNA]</scope>
</reference>
<dbReference type="InterPro" id="IPR013098">
    <property type="entry name" value="Ig_I-set"/>
</dbReference>
<evidence type="ECO:0000259" key="2">
    <source>
        <dbReference type="PROSITE" id="PS50835"/>
    </source>
</evidence>
<reference evidence="3" key="3">
    <citation type="submission" date="2025-09" db="UniProtKB">
        <authorList>
            <consortium name="Ensembl"/>
        </authorList>
    </citation>
    <scope>IDENTIFICATION</scope>
</reference>
<dbReference type="InParanoid" id="H2YKF2"/>
<reference evidence="3" key="2">
    <citation type="submission" date="2025-08" db="UniProtKB">
        <authorList>
            <consortium name="Ensembl"/>
        </authorList>
    </citation>
    <scope>IDENTIFICATION</scope>
</reference>
<organism evidence="3 4">
    <name type="scientific">Ciona savignyi</name>
    <name type="common">Pacific transparent sea squirt</name>
    <dbReference type="NCBI Taxonomy" id="51511"/>
    <lineage>
        <taxon>Eukaryota</taxon>
        <taxon>Metazoa</taxon>
        <taxon>Chordata</taxon>
        <taxon>Tunicata</taxon>
        <taxon>Ascidiacea</taxon>
        <taxon>Phlebobranchia</taxon>
        <taxon>Cionidae</taxon>
        <taxon>Ciona</taxon>
    </lineage>
</organism>
<sequence length="193" mass="20594">MVRVASRQRRGPMVVGQLHVELRLDGKVHIECSVSNPEEVKHVEWSKDGAAVRFSSGHMKSDAFGSCYALVINELFEEDAGSYECELVGTNGSSSTTSCTMSPQSCSSMRKKISKLAGSRASSNNQQSPMSGLMQHMERSIEQTTQITSFSSRASSTSSKDGTPKIEALPGSVSVNIGKVLTLTTGLSGQAPC</sequence>
<feature type="compositionally biased region" description="Polar residues" evidence="1">
    <location>
        <begin position="120"/>
        <end position="130"/>
    </location>
</feature>
<evidence type="ECO:0000256" key="1">
    <source>
        <dbReference type="SAM" id="MobiDB-lite"/>
    </source>
</evidence>
<name>H2YKF2_CIOSA</name>
<dbReference type="SMART" id="SM00409">
    <property type="entry name" value="IG"/>
    <property type="match status" value="1"/>
</dbReference>
<dbReference type="InterPro" id="IPR007110">
    <property type="entry name" value="Ig-like_dom"/>
</dbReference>
<dbReference type="Ensembl" id="ENSCSAVT00000005879.1">
    <property type="protein sequence ID" value="ENSCSAVP00000005804.1"/>
    <property type="gene ID" value="ENSCSAVG00000003460.1"/>
</dbReference>
<dbReference type="HOGENOM" id="CLU_1411715_0_0_1"/>
<accession>H2YKF2</accession>
<dbReference type="Pfam" id="PF07679">
    <property type="entry name" value="I-set"/>
    <property type="match status" value="1"/>
</dbReference>
<dbReference type="InterPro" id="IPR003599">
    <property type="entry name" value="Ig_sub"/>
</dbReference>
<feature type="compositionally biased region" description="Low complexity" evidence="1">
    <location>
        <begin position="149"/>
        <end position="159"/>
    </location>
</feature>
<proteinExistence type="predicted"/>
<feature type="domain" description="Ig-like" evidence="2">
    <location>
        <begin position="12"/>
        <end position="102"/>
    </location>
</feature>
<dbReference type="CDD" id="cd00096">
    <property type="entry name" value="Ig"/>
    <property type="match status" value="1"/>
</dbReference>
<dbReference type="InterPro" id="IPR013783">
    <property type="entry name" value="Ig-like_fold"/>
</dbReference>
<dbReference type="Gene3D" id="2.60.40.10">
    <property type="entry name" value="Immunoglobulins"/>
    <property type="match status" value="1"/>
</dbReference>
<dbReference type="PROSITE" id="PS50835">
    <property type="entry name" value="IG_LIKE"/>
    <property type="match status" value="1"/>
</dbReference>
<feature type="region of interest" description="Disordered" evidence="1">
    <location>
        <begin position="117"/>
        <end position="169"/>
    </location>
</feature>
<protein>
    <recommendedName>
        <fullName evidence="2">Ig-like domain-containing protein</fullName>
    </recommendedName>
</protein>
<evidence type="ECO:0000313" key="3">
    <source>
        <dbReference type="Ensembl" id="ENSCSAVP00000005804.1"/>
    </source>
</evidence>